<feature type="compositionally biased region" description="Polar residues" evidence="1">
    <location>
        <begin position="260"/>
        <end position="271"/>
    </location>
</feature>
<dbReference type="EMBL" id="CP138582">
    <property type="protein sequence ID" value="WPG99257.1"/>
    <property type="molecule type" value="Genomic_DNA"/>
</dbReference>
<organism evidence="2 3">
    <name type="scientific">Acrodontium crateriforme</name>
    <dbReference type="NCBI Taxonomy" id="150365"/>
    <lineage>
        <taxon>Eukaryota</taxon>
        <taxon>Fungi</taxon>
        <taxon>Dikarya</taxon>
        <taxon>Ascomycota</taxon>
        <taxon>Pezizomycotina</taxon>
        <taxon>Dothideomycetes</taxon>
        <taxon>Dothideomycetidae</taxon>
        <taxon>Mycosphaerellales</taxon>
        <taxon>Teratosphaeriaceae</taxon>
        <taxon>Acrodontium</taxon>
    </lineage>
</organism>
<feature type="region of interest" description="Disordered" evidence="1">
    <location>
        <begin position="146"/>
        <end position="220"/>
    </location>
</feature>
<dbReference type="Proteomes" id="UP001303373">
    <property type="component" value="Chromosome 3"/>
</dbReference>
<keyword evidence="3" id="KW-1185">Reference proteome</keyword>
<feature type="compositionally biased region" description="Low complexity" evidence="1">
    <location>
        <begin position="177"/>
        <end position="188"/>
    </location>
</feature>
<reference evidence="2 3" key="1">
    <citation type="submission" date="2023-11" db="EMBL/GenBank/DDBJ databases">
        <title>An acidophilic fungus is an integral part of prey digestion in a carnivorous sundew plant.</title>
        <authorList>
            <person name="Tsai I.J."/>
        </authorList>
    </citation>
    <scope>NUCLEOTIDE SEQUENCE [LARGE SCALE GENOMIC DNA]</scope>
    <source>
        <strain evidence="2">169a</strain>
    </source>
</reference>
<feature type="region of interest" description="Disordered" evidence="1">
    <location>
        <begin position="260"/>
        <end position="285"/>
    </location>
</feature>
<dbReference type="InterPro" id="IPR009057">
    <property type="entry name" value="Homeodomain-like_sf"/>
</dbReference>
<dbReference type="AlphaFoldDB" id="A0AAQ3M374"/>
<proteinExistence type="predicted"/>
<feature type="region of interest" description="Disordered" evidence="1">
    <location>
        <begin position="305"/>
        <end position="324"/>
    </location>
</feature>
<protein>
    <submittedName>
        <fullName evidence="2">Uncharacterized protein</fullName>
    </submittedName>
</protein>
<evidence type="ECO:0000313" key="3">
    <source>
        <dbReference type="Proteomes" id="UP001303373"/>
    </source>
</evidence>
<sequence length="348" mass="39466">MPGAGKQSTEVQDQIKHLLEAGFDPTTIHRRLKVGRSSIYRMKRCLQEHGTAYMPREMNKKNGRPKVLTAEQELEVREWLRDPKNRTRYLDDLVWLIHDRFGIVCSTTTMSKMKRKWLRVIESEESGQPLDEATRKLVTETHPDLPVLQLTGDGTGQHQPMSAQDPTQQQTMSMPNAQMVQQQAQQGIEAEEALHHAHQQQDQSSLPLQSQHALQHHQNQEPFLQQHHQHNPNIDSRLQQDPNLDSRLLSQQVQQLNPSHNLNQSHTQHNQPLPPNTDPALQDSNSSAGIEAQLHAAAAAAAAVSAAAQHQSQHQYPPPPPQTHLTIDARLEQRIQQDLRNVNSTARM</sequence>
<dbReference type="SUPFAM" id="SSF46689">
    <property type="entry name" value="Homeodomain-like"/>
    <property type="match status" value="1"/>
</dbReference>
<accession>A0AAQ3M374</accession>
<name>A0AAQ3M374_9PEZI</name>
<feature type="compositionally biased region" description="Low complexity" evidence="1">
    <location>
        <begin position="200"/>
        <end position="211"/>
    </location>
</feature>
<evidence type="ECO:0000313" key="2">
    <source>
        <dbReference type="EMBL" id="WPG99257.1"/>
    </source>
</evidence>
<feature type="compositionally biased region" description="Polar residues" evidence="1">
    <location>
        <begin position="156"/>
        <end position="176"/>
    </location>
</feature>
<evidence type="ECO:0000256" key="1">
    <source>
        <dbReference type="SAM" id="MobiDB-lite"/>
    </source>
</evidence>
<gene>
    <name evidence="2" type="ORF">R9X50_00206800</name>
</gene>
<feature type="compositionally biased region" description="Low complexity" evidence="1">
    <location>
        <begin position="305"/>
        <end position="315"/>
    </location>
</feature>